<protein>
    <submittedName>
        <fullName evidence="1">Uncharacterized protein</fullName>
    </submittedName>
</protein>
<dbReference type="Proteomes" id="UP001386437">
    <property type="component" value="Unassembled WGS sequence"/>
</dbReference>
<comment type="caution">
    <text evidence="1">The sequence shown here is derived from an EMBL/GenBank/DDBJ whole genome shotgun (WGS) entry which is preliminary data.</text>
</comment>
<sequence length="78" mass="9038">MLFDTFPRVARQLFHPAKTLQPAEAPQRASTLDFDPIWHGDHWQNLLSSPMDARHYVVEDWSLTPGLEFAPVAPERKR</sequence>
<name>A0ABU8IYM7_9BURK</name>
<reference evidence="1 2" key="1">
    <citation type="journal article" date="2022" name="Arch. Microbiol.">
        <title>Paraburkholderia bengalensis sp. nov. isolated from roots of Oryza sativa, IR64.</title>
        <authorList>
            <person name="Nag P."/>
            <person name="Mondal N."/>
            <person name="Sarkar J."/>
            <person name="Das S."/>
        </authorList>
    </citation>
    <scope>NUCLEOTIDE SEQUENCE [LARGE SCALE GENOMIC DNA]</scope>
    <source>
        <strain evidence="1 2">IR64_4_BI</strain>
    </source>
</reference>
<gene>
    <name evidence="1" type="ORF">H3V53_26005</name>
</gene>
<dbReference type="RefSeq" id="WP_336600447.1">
    <property type="nucleotide sequence ID" value="NZ_JACFYJ010000052.1"/>
</dbReference>
<dbReference type="EMBL" id="JACFYJ010000052">
    <property type="protein sequence ID" value="MEI6000522.1"/>
    <property type="molecule type" value="Genomic_DNA"/>
</dbReference>
<proteinExistence type="predicted"/>
<evidence type="ECO:0000313" key="1">
    <source>
        <dbReference type="EMBL" id="MEI6000522.1"/>
    </source>
</evidence>
<evidence type="ECO:0000313" key="2">
    <source>
        <dbReference type="Proteomes" id="UP001386437"/>
    </source>
</evidence>
<organism evidence="1 2">
    <name type="scientific">Paraburkholderia bengalensis</name>
    <dbReference type="NCBI Taxonomy" id="2747562"/>
    <lineage>
        <taxon>Bacteria</taxon>
        <taxon>Pseudomonadati</taxon>
        <taxon>Pseudomonadota</taxon>
        <taxon>Betaproteobacteria</taxon>
        <taxon>Burkholderiales</taxon>
        <taxon>Burkholderiaceae</taxon>
        <taxon>Paraburkholderia</taxon>
    </lineage>
</organism>
<keyword evidence="2" id="KW-1185">Reference proteome</keyword>
<accession>A0ABU8IYM7</accession>